<dbReference type="EMBL" id="LRPU01000178">
    <property type="protein sequence ID" value="KXA06964.1"/>
    <property type="molecule type" value="Genomic_DNA"/>
</dbReference>
<dbReference type="PATRIC" id="fig|1502.174.peg.2840"/>
<gene>
    <name evidence="7" type="ORF">HMPREF3222_02818</name>
</gene>
<dbReference type="Proteomes" id="UP000070646">
    <property type="component" value="Unassembled WGS sequence"/>
</dbReference>
<evidence type="ECO:0000256" key="6">
    <source>
        <dbReference type="SAM" id="Phobius"/>
    </source>
</evidence>
<dbReference type="PANTHER" id="PTHR30250">
    <property type="entry name" value="PST FAMILY PREDICTED COLANIC ACID TRANSPORTER"/>
    <property type="match status" value="1"/>
</dbReference>
<organism evidence="7 8">
    <name type="scientific">Clostridium perfringens</name>
    <dbReference type="NCBI Taxonomy" id="1502"/>
    <lineage>
        <taxon>Bacteria</taxon>
        <taxon>Bacillati</taxon>
        <taxon>Bacillota</taxon>
        <taxon>Clostridia</taxon>
        <taxon>Eubacteriales</taxon>
        <taxon>Clostridiaceae</taxon>
        <taxon>Clostridium</taxon>
    </lineage>
</organism>
<feature type="transmembrane region" description="Helical" evidence="6">
    <location>
        <begin position="221"/>
        <end position="239"/>
    </location>
</feature>
<dbReference type="GO" id="GO:0005886">
    <property type="term" value="C:plasma membrane"/>
    <property type="evidence" value="ECO:0007669"/>
    <property type="project" value="UniProtKB-SubCell"/>
</dbReference>
<feature type="transmembrane region" description="Helical" evidence="6">
    <location>
        <begin position="82"/>
        <end position="104"/>
    </location>
</feature>
<evidence type="ECO:0000256" key="3">
    <source>
        <dbReference type="ARBA" id="ARBA00022692"/>
    </source>
</evidence>
<accession>A0A133MSI6</accession>
<keyword evidence="2" id="KW-1003">Cell membrane</keyword>
<feature type="transmembrane region" description="Helical" evidence="6">
    <location>
        <begin position="140"/>
        <end position="164"/>
    </location>
</feature>
<dbReference type="Pfam" id="PF01943">
    <property type="entry name" value="Polysacc_synt"/>
    <property type="match status" value="1"/>
</dbReference>
<keyword evidence="3 6" id="KW-0812">Transmembrane</keyword>
<feature type="transmembrane region" description="Helical" evidence="6">
    <location>
        <begin position="12"/>
        <end position="33"/>
    </location>
</feature>
<name>A0A133MSI6_CLOPF</name>
<evidence type="ECO:0000256" key="4">
    <source>
        <dbReference type="ARBA" id="ARBA00022989"/>
    </source>
</evidence>
<feature type="transmembrane region" description="Helical" evidence="6">
    <location>
        <begin position="245"/>
        <end position="267"/>
    </location>
</feature>
<evidence type="ECO:0000313" key="7">
    <source>
        <dbReference type="EMBL" id="KXA06964.1"/>
    </source>
</evidence>
<feature type="transmembrane region" description="Helical" evidence="6">
    <location>
        <begin position="170"/>
        <end position="190"/>
    </location>
</feature>
<evidence type="ECO:0000256" key="1">
    <source>
        <dbReference type="ARBA" id="ARBA00004651"/>
    </source>
</evidence>
<feature type="transmembrane region" description="Helical" evidence="6">
    <location>
        <begin position="116"/>
        <end position="133"/>
    </location>
</feature>
<feature type="transmembrane region" description="Helical" evidence="6">
    <location>
        <begin position="436"/>
        <end position="458"/>
    </location>
</feature>
<feature type="transmembrane region" description="Helical" evidence="6">
    <location>
        <begin position="378"/>
        <end position="397"/>
    </location>
</feature>
<reference evidence="7 8" key="1">
    <citation type="submission" date="2016-01" db="EMBL/GenBank/DDBJ databases">
        <authorList>
            <person name="Oliw E.H."/>
        </authorList>
    </citation>
    <scope>NUCLEOTIDE SEQUENCE [LARGE SCALE GENOMIC DNA]</scope>
    <source>
        <strain evidence="7 8">MJR7757A</strain>
    </source>
</reference>
<dbReference type="PANTHER" id="PTHR30250:SF11">
    <property type="entry name" value="O-ANTIGEN TRANSPORTER-RELATED"/>
    <property type="match status" value="1"/>
</dbReference>
<feature type="transmembrane region" description="Helical" evidence="6">
    <location>
        <begin position="409"/>
        <end position="430"/>
    </location>
</feature>
<feature type="transmembrane region" description="Helical" evidence="6">
    <location>
        <begin position="53"/>
        <end position="70"/>
    </location>
</feature>
<protein>
    <submittedName>
        <fullName evidence="7">Polysaccharide biosynthesis protein</fullName>
    </submittedName>
</protein>
<dbReference type="InterPro" id="IPR050833">
    <property type="entry name" value="Poly_Biosynth_Transport"/>
</dbReference>
<comment type="subcellular location">
    <subcellularLocation>
        <location evidence="1">Cell membrane</location>
        <topology evidence="1">Multi-pass membrane protein</topology>
    </subcellularLocation>
</comment>
<keyword evidence="4 6" id="KW-1133">Transmembrane helix</keyword>
<comment type="caution">
    <text evidence="7">The sequence shown here is derived from an EMBL/GenBank/DDBJ whole genome shotgun (WGS) entry which is preliminary data.</text>
</comment>
<dbReference type="RefSeq" id="WP_060796661.1">
    <property type="nucleotide sequence ID" value="NZ_KQ956312.1"/>
</dbReference>
<evidence type="ECO:0000256" key="5">
    <source>
        <dbReference type="ARBA" id="ARBA00023136"/>
    </source>
</evidence>
<dbReference type="AlphaFoldDB" id="A0A133MSI6"/>
<keyword evidence="5 6" id="KW-0472">Membrane</keyword>
<evidence type="ECO:0000256" key="2">
    <source>
        <dbReference type="ARBA" id="ARBA00022475"/>
    </source>
</evidence>
<evidence type="ECO:0000313" key="8">
    <source>
        <dbReference type="Proteomes" id="UP000070646"/>
    </source>
</evidence>
<sequence>MSRESRMIKTTIIYFVGNFASKLLAFFLLPLYTAYLTPEDFGAVDMVTSTLPLIAPIFTMQVTESIFRFLCSYNDNWKRKKIITNSTIIFIIGLFIFIISFIPFSMIYKFNFSKLFIIYFISVYLGIFFQQILRGFHMNLDYSIIGVVSTLVQASLNILLITKVNMGGEALLIAAIGSSIVISIISALRIKIWKFIDFKLIEKDIIIKQLKYGIPLIPNQICWWIIGLLGKYILVYFQGSADNGILAVASKFPGLLTTISSIFFLAWTENIIQEYNSKDRDEYFSKAFTLFFIFSLCAAACLLPVIKIYNILTIGSEYRDAWVYIPILFIGALFNGFASFLGTIYTASMQTKDAFITTVIGAVSNLIFSIILTPILGILGVVIANMISFIILFYARIKSVNKIVNISINYRNSTIPIVLLNLSLIIYYKFDMGFQIVFLVMFILGSIYMNKGIILDFLNRIKREKS</sequence>
<proteinExistence type="predicted"/>
<feature type="transmembrane region" description="Helical" evidence="6">
    <location>
        <begin position="288"/>
        <end position="309"/>
    </location>
</feature>
<feature type="transmembrane region" description="Helical" evidence="6">
    <location>
        <begin position="321"/>
        <end position="342"/>
    </location>
</feature>
<dbReference type="InterPro" id="IPR002797">
    <property type="entry name" value="Polysacc_synth"/>
</dbReference>
<feature type="transmembrane region" description="Helical" evidence="6">
    <location>
        <begin position="354"/>
        <end position="372"/>
    </location>
</feature>